<sequence>MKKIIWLFLLFLLAQSAPAQSLSKSAAPALTTSNVSRPKLVVGIVVDQMRWDYLYRFYPLFKNDGGFKRFLNNGFSCENTFIPYTPTVTAAGHTCVYTGSVPAIHGIMGNEWYDRLQHTTMYCSEDNSVNSVGSNDEVGKMSPRNLLTTTIGDELKLATNFKSKVIGVAIKDRGAILPAGHAADAAYWYNNKTGDFITSTYYMQQLPQWMQAFNSRKIVDSLYKLNWNTLLPKETYLQYSTADEVPYENKPLGSEQKAFPYNLAAFAGKDYGKIASTPYGNSLTAAIAEAAVIGERLGKSAQTDFLTVSFSSPDYIGHSFGPNSWEQMDDYVRLDAVLGNFFNFLDAQVGKGNYTVFLTADHAVAHVPNFSVEHKLPGGAFKGAAIMNSLKALLKDKYNTDKLIIAEENYQLYLDNNLIDSAHFNKKEISDFIVSYLLKQDGITNAFALDNLMTIPLNSKQQDMFANGFMPTRSGDIQFVLKPGYVSGNGNGTSHGLWNPYDSHIPLLWYGWGIAKGKTNRETYMTDIAATTAALLHIQMPSGCVGKVIEEVMK</sequence>
<dbReference type="OrthoDB" id="9766127at2"/>
<feature type="active site" description="Phosphothreonine intermediate" evidence="4">
    <location>
        <position position="89"/>
    </location>
</feature>
<protein>
    <submittedName>
        <fullName evidence="7">Alkaline phosphatase family protein</fullName>
    </submittedName>
</protein>
<gene>
    <name evidence="7" type="ORF">FC093_06785</name>
</gene>
<organism evidence="7 8">
    <name type="scientific">Ilyomonas limi</name>
    <dbReference type="NCBI Taxonomy" id="2575867"/>
    <lineage>
        <taxon>Bacteria</taxon>
        <taxon>Pseudomonadati</taxon>
        <taxon>Bacteroidota</taxon>
        <taxon>Chitinophagia</taxon>
        <taxon>Chitinophagales</taxon>
        <taxon>Chitinophagaceae</taxon>
        <taxon>Ilyomonas</taxon>
    </lineage>
</organism>
<keyword evidence="2" id="KW-0479">Metal-binding</keyword>
<dbReference type="GO" id="GO:0046872">
    <property type="term" value="F:metal ion binding"/>
    <property type="evidence" value="ECO:0007669"/>
    <property type="project" value="UniProtKB-KW"/>
</dbReference>
<evidence type="ECO:0000256" key="6">
    <source>
        <dbReference type="SAM" id="SignalP"/>
    </source>
</evidence>
<dbReference type="RefSeq" id="WP_137261004.1">
    <property type="nucleotide sequence ID" value="NZ_SZQL01000004.1"/>
</dbReference>
<dbReference type="CDD" id="cd16016">
    <property type="entry name" value="AP-SPAP"/>
    <property type="match status" value="1"/>
</dbReference>
<name>A0A4V5UV14_9BACT</name>
<dbReference type="Proteomes" id="UP000305848">
    <property type="component" value="Unassembled WGS sequence"/>
</dbReference>
<keyword evidence="8" id="KW-1185">Reference proteome</keyword>
<feature type="binding site" evidence="5">
    <location>
        <position position="110"/>
    </location>
    <ligand>
        <name>substrate</name>
    </ligand>
</feature>
<dbReference type="Gene3D" id="3.40.720.10">
    <property type="entry name" value="Alkaline Phosphatase, subunit A"/>
    <property type="match status" value="1"/>
</dbReference>
<dbReference type="PANTHER" id="PTHR10151">
    <property type="entry name" value="ECTONUCLEOTIDE PYROPHOSPHATASE/PHOSPHODIESTERASE"/>
    <property type="match status" value="1"/>
</dbReference>
<comment type="caution">
    <text evidence="7">The sequence shown here is derived from an EMBL/GenBank/DDBJ whole genome shotgun (WGS) entry which is preliminary data.</text>
</comment>
<dbReference type="PANTHER" id="PTHR10151:SF120">
    <property type="entry name" value="BIS(5'-ADENOSYL)-TRIPHOSPHATASE"/>
    <property type="match status" value="1"/>
</dbReference>
<dbReference type="PIRSF" id="PIRSF031924">
    <property type="entry name" value="Pi-irrepressible_AP"/>
    <property type="match status" value="1"/>
</dbReference>
<dbReference type="Gene3D" id="3.30.1360.150">
    <property type="match status" value="1"/>
</dbReference>
<feature type="signal peptide" evidence="6">
    <location>
        <begin position="1"/>
        <end position="19"/>
    </location>
</feature>
<dbReference type="GO" id="GO:0004035">
    <property type="term" value="F:alkaline phosphatase activity"/>
    <property type="evidence" value="ECO:0007669"/>
    <property type="project" value="InterPro"/>
</dbReference>
<evidence type="ECO:0000256" key="5">
    <source>
        <dbReference type="PIRSR" id="PIRSR031924-51"/>
    </source>
</evidence>
<dbReference type="AlphaFoldDB" id="A0A4V5UV14"/>
<feature type="chain" id="PRO_5020500970" evidence="6">
    <location>
        <begin position="20"/>
        <end position="554"/>
    </location>
</feature>
<evidence type="ECO:0000256" key="2">
    <source>
        <dbReference type="ARBA" id="ARBA00022723"/>
    </source>
</evidence>
<dbReference type="Pfam" id="PF01663">
    <property type="entry name" value="Phosphodiest"/>
    <property type="match status" value="1"/>
</dbReference>
<dbReference type="NCBIfam" id="NF042991">
    <property type="entry name" value="alk_phos_PafA"/>
    <property type="match status" value="1"/>
</dbReference>
<evidence type="ECO:0000256" key="3">
    <source>
        <dbReference type="ARBA" id="ARBA00022729"/>
    </source>
</evidence>
<dbReference type="InterPro" id="IPR026263">
    <property type="entry name" value="Alkaline_phosphatase_prok"/>
</dbReference>
<evidence type="ECO:0000256" key="1">
    <source>
        <dbReference type="ARBA" id="ARBA00022553"/>
    </source>
</evidence>
<dbReference type="InterPro" id="IPR002591">
    <property type="entry name" value="Phosphodiest/P_Trfase"/>
</dbReference>
<keyword evidence="3 6" id="KW-0732">Signal</keyword>
<feature type="binding site" evidence="5">
    <location>
        <begin position="171"/>
        <end position="173"/>
    </location>
    <ligand>
        <name>substrate</name>
    </ligand>
</feature>
<reference evidence="7 8" key="1">
    <citation type="submission" date="2019-05" db="EMBL/GenBank/DDBJ databases">
        <title>Panacibacter sp. strain 17mud1-8 Genome sequencing and assembly.</title>
        <authorList>
            <person name="Chhetri G."/>
        </authorList>
    </citation>
    <scope>NUCLEOTIDE SEQUENCE [LARGE SCALE GENOMIC DNA]</scope>
    <source>
        <strain evidence="7 8">17mud1-8</strain>
    </source>
</reference>
<dbReference type="EMBL" id="SZQL01000004">
    <property type="protein sequence ID" value="TKK69783.1"/>
    <property type="molecule type" value="Genomic_DNA"/>
</dbReference>
<evidence type="ECO:0000313" key="8">
    <source>
        <dbReference type="Proteomes" id="UP000305848"/>
    </source>
</evidence>
<proteinExistence type="predicted"/>
<dbReference type="SUPFAM" id="SSF53649">
    <property type="entry name" value="Alkaline phosphatase-like"/>
    <property type="match status" value="1"/>
</dbReference>
<accession>A0A4V5UV14</accession>
<keyword evidence="1 4" id="KW-0597">Phosphoprotein</keyword>
<evidence type="ECO:0000256" key="4">
    <source>
        <dbReference type="PIRSR" id="PIRSR031924-50"/>
    </source>
</evidence>
<evidence type="ECO:0000313" key="7">
    <source>
        <dbReference type="EMBL" id="TKK69783.1"/>
    </source>
</evidence>
<dbReference type="InterPro" id="IPR017850">
    <property type="entry name" value="Alkaline_phosphatase_core_sf"/>
</dbReference>